<dbReference type="PANTHER" id="PTHR47894">
    <property type="entry name" value="HTH-TYPE TRANSCRIPTIONAL REGULATOR GADX"/>
    <property type="match status" value="1"/>
</dbReference>
<name>A0A1N6EUJ6_9LACT</name>
<dbReference type="Pfam" id="PF12833">
    <property type="entry name" value="HTH_18"/>
    <property type="match status" value="1"/>
</dbReference>
<keyword evidence="3" id="KW-0804">Transcription</keyword>
<dbReference type="InterPro" id="IPR018060">
    <property type="entry name" value="HTH_AraC"/>
</dbReference>
<keyword evidence="1" id="KW-0805">Transcription regulation</keyword>
<accession>A0A1N6EUJ6</accession>
<dbReference type="GO" id="GO:0005829">
    <property type="term" value="C:cytosol"/>
    <property type="evidence" value="ECO:0007669"/>
    <property type="project" value="TreeGrafter"/>
</dbReference>
<sequence length="327" mass="37419">MGSFFLVDQSYKNFLDSIGVNGERIFKKAGIPYENIDDEGISINKEQYVSFMNSMETVTTNEHILKLSNVEELVLFVPPLFAAMCARNGMKCIERLATYKQLMGPFALTIVKHSRTLELAFVFDDYHTPIPRFTVLSEQVLIVAILRKATGMNIVPKKVSSLYEYGDEFEQYFGVKPHIGEKNELSFDLADMQEPFLTANNTMWQYLEPELKKRIDELESDDSYAAKVRNKLIELIPGGAYTVDDVATDLGVSPRTLQRRLAVEKTTFIKQLNHTRELVARNYLKNESMSTDEVAFLVGYSDANVFNRAFRSWTGQTVSQFKKKYNK</sequence>
<dbReference type="OrthoDB" id="9759232at2"/>
<reference evidence="6" key="1">
    <citation type="submission" date="2016-11" db="EMBL/GenBank/DDBJ databases">
        <authorList>
            <person name="Varghese N."/>
            <person name="Submissions S."/>
        </authorList>
    </citation>
    <scope>NUCLEOTIDE SEQUENCE [LARGE SCALE GENOMIC DNA]</scope>
    <source>
        <strain evidence="6">313</strain>
    </source>
</reference>
<dbReference type="Gene3D" id="1.10.10.60">
    <property type="entry name" value="Homeodomain-like"/>
    <property type="match status" value="1"/>
</dbReference>
<keyword evidence="2 5" id="KW-0238">DNA-binding</keyword>
<evidence type="ECO:0000259" key="4">
    <source>
        <dbReference type="PROSITE" id="PS01124"/>
    </source>
</evidence>
<dbReference type="GO" id="GO:0003700">
    <property type="term" value="F:DNA-binding transcription factor activity"/>
    <property type="evidence" value="ECO:0007669"/>
    <property type="project" value="InterPro"/>
</dbReference>
<dbReference type="InterPro" id="IPR032687">
    <property type="entry name" value="AraC-type_N"/>
</dbReference>
<feature type="domain" description="HTH araC/xylS-type" evidence="4">
    <location>
        <begin position="226"/>
        <end position="324"/>
    </location>
</feature>
<evidence type="ECO:0000256" key="2">
    <source>
        <dbReference type="ARBA" id="ARBA00023125"/>
    </source>
</evidence>
<gene>
    <name evidence="5" type="ORF">SAMN05878443_0214</name>
</gene>
<dbReference type="SUPFAM" id="SSF46689">
    <property type="entry name" value="Homeodomain-like"/>
    <property type="match status" value="1"/>
</dbReference>
<dbReference type="EMBL" id="FSRN01000001">
    <property type="protein sequence ID" value="SIN86772.1"/>
    <property type="molecule type" value="Genomic_DNA"/>
</dbReference>
<dbReference type="STRING" id="28230.SAMN05878443_0214"/>
<dbReference type="PROSITE" id="PS01124">
    <property type="entry name" value="HTH_ARAC_FAMILY_2"/>
    <property type="match status" value="1"/>
</dbReference>
<dbReference type="eggNOG" id="COG2207">
    <property type="taxonomic scope" value="Bacteria"/>
</dbReference>
<dbReference type="RefSeq" id="WP_034546707.1">
    <property type="nucleotide sequence ID" value="NZ_FSRN01000001.1"/>
</dbReference>
<dbReference type="Proteomes" id="UP000184758">
    <property type="component" value="Unassembled WGS sequence"/>
</dbReference>
<dbReference type="PANTHER" id="PTHR47894:SF1">
    <property type="entry name" value="HTH-TYPE TRANSCRIPTIONAL REGULATOR VQSM"/>
    <property type="match status" value="1"/>
</dbReference>
<proteinExistence type="predicted"/>
<evidence type="ECO:0000313" key="6">
    <source>
        <dbReference type="Proteomes" id="UP000184758"/>
    </source>
</evidence>
<dbReference type="InterPro" id="IPR009057">
    <property type="entry name" value="Homeodomain-like_sf"/>
</dbReference>
<dbReference type="SMART" id="SM00342">
    <property type="entry name" value="HTH_ARAC"/>
    <property type="match status" value="1"/>
</dbReference>
<evidence type="ECO:0000256" key="3">
    <source>
        <dbReference type="ARBA" id="ARBA00023163"/>
    </source>
</evidence>
<organism evidence="5 6">
    <name type="scientific">Carnobacterium alterfunditum</name>
    <dbReference type="NCBI Taxonomy" id="28230"/>
    <lineage>
        <taxon>Bacteria</taxon>
        <taxon>Bacillati</taxon>
        <taxon>Bacillota</taxon>
        <taxon>Bacilli</taxon>
        <taxon>Lactobacillales</taxon>
        <taxon>Carnobacteriaceae</taxon>
        <taxon>Carnobacterium</taxon>
    </lineage>
</organism>
<evidence type="ECO:0000313" key="5">
    <source>
        <dbReference type="EMBL" id="SIN86772.1"/>
    </source>
</evidence>
<protein>
    <submittedName>
        <fullName evidence="5">AraC-type DNA-binding protein</fullName>
    </submittedName>
</protein>
<dbReference type="AlphaFoldDB" id="A0A1N6EUJ6"/>
<evidence type="ECO:0000256" key="1">
    <source>
        <dbReference type="ARBA" id="ARBA00023015"/>
    </source>
</evidence>
<keyword evidence="6" id="KW-1185">Reference proteome</keyword>
<dbReference type="Pfam" id="PF12625">
    <property type="entry name" value="Arabinose_bd"/>
    <property type="match status" value="1"/>
</dbReference>
<dbReference type="GO" id="GO:0000976">
    <property type="term" value="F:transcription cis-regulatory region binding"/>
    <property type="evidence" value="ECO:0007669"/>
    <property type="project" value="TreeGrafter"/>
</dbReference>